<dbReference type="EMBL" id="CP016364">
    <property type="protein sequence ID" value="APG47041.1"/>
    <property type="molecule type" value="Genomic_DNA"/>
</dbReference>
<sequence length="819" mass="87615">MIRPALGAILSHWRQHPLQLGMLITGLALATALWSAVQAINGEARASYADAAAQISPSGQSYLAPQQGYITISQYVALRRAGWQLSPVLTGSYRGPDNGPDGASLELIGIDILSNPVMARLTDDFNKQSRGPDSGNKMIDLTPEDLLLRPGRLFVHPETNIAVGGTDVPPVMRSTLVPLGAAISDIATVAKLLQRPNAISRLILLPDQPAGLTPLADLAPNLRQQTPSTGADTAQLTRSFHLNLTAFGLLSFAVGLFIVQGTIALGIEQRRGMFRTLRSLGLPLKALVYIVFAELLAITIVAALLGLLLGYLVAAALLPGVGATLSGLYGASLEGSLQLRLSWVVSGMAMALAGMGLAGAQSWFSLYHLPILAAPAATARGQQALRGHKVSALAGAAMLVSAPCVPLLFDGLLAGFVFLGGLMLGAALLLPLVLSGLAGVGTRLARTPVSLWLWADMRAQLPGLSLALMALLLALATNIGVGTMVSSFRLTFLGWLDQRLASELYMTLPRNEMAADVLPWLASRDIRALPIRHSDERYDGAPMEVYGIINDATYRDNWPLLRADPDVWQSVDAGTGVLINEQLSHRAALAPGDPLQIAPGWQMPIAGVYSDYGNPHPQAIVGLPVLLRHRPQIDNRRFGLRVRPSAVGQLRADLTARFDLPSGVFINQGELKARSLAIFDRTFVVTAALNLLTFGVAGFAILTSLLTLWSQRLPQLAPIWAMGLTRRQLARYEVLRSVLLSGLTALLALPLGLLLGWALLAVVNVEAFGWRLPMVLFPLDWLRLFLMALAAAALAAALPARRLSRLKPADLLRVFANER</sequence>
<feature type="transmembrane region" description="Helical" evidence="6">
    <location>
        <begin position="311"/>
        <end position="331"/>
    </location>
</feature>
<proteinExistence type="predicted"/>
<feature type="transmembrane region" description="Helical" evidence="6">
    <location>
        <begin position="416"/>
        <end position="441"/>
    </location>
</feature>
<keyword evidence="2" id="KW-1003">Cell membrane</keyword>
<evidence type="ECO:0000256" key="1">
    <source>
        <dbReference type="ARBA" id="ARBA00004651"/>
    </source>
</evidence>
<dbReference type="Pfam" id="PF02687">
    <property type="entry name" value="FtsX"/>
    <property type="match status" value="2"/>
</dbReference>
<evidence type="ECO:0000256" key="2">
    <source>
        <dbReference type="ARBA" id="ARBA00022475"/>
    </source>
</evidence>
<dbReference type="AlphaFoldDB" id="A0A1L3I4K1"/>
<dbReference type="Proteomes" id="UP000183859">
    <property type="component" value="Chromosome"/>
</dbReference>
<comment type="subcellular location">
    <subcellularLocation>
        <location evidence="1">Cell membrane</location>
        <topology evidence="1">Multi-pass membrane protein</topology>
    </subcellularLocation>
</comment>
<organism evidence="8 9">
    <name type="scientific">Phaeobacter porticola</name>
    <dbReference type="NCBI Taxonomy" id="1844006"/>
    <lineage>
        <taxon>Bacteria</taxon>
        <taxon>Pseudomonadati</taxon>
        <taxon>Pseudomonadota</taxon>
        <taxon>Alphaproteobacteria</taxon>
        <taxon>Rhodobacterales</taxon>
        <taxon>Roseobacteraceae</taxon>
        <taxon>Phaeobacter</taxon>
    </lineage>
</organism>
<evidence type="ECO:0000256" key="6">
    <source>
        <dbReference type="SAM" id="Phobius"/>
    </source>
</evidence>
<evidence type="ECO:0000256" key="4">
    <source>
        <dbReference type="ARBA" id="ARBA00022989"/>
    </source>
</evidence>
<accession>A0A1L3I4K1</accession>
<keyword evidence="3 6" id="KW-0812">Transmembrane</keyword>
<dbReference type="InterPro" id="IPR038766">
    <property type="entry name" value="Membrane_comp_ABC_pdt"/>
</dbReference>
<dbReference type="InterPro" id="IPR003838">
    <property type="entry name" value="ABC3_permease_C"/>
</dbReference>
<keyword evidence="8" id="KW-0449">Lipoprotein</keyword>
<reference evidence="9" key="1">
    <citation type="submission" date="2016-07" db="EMBL/GenBank/DDBJ databases">
        <title>Phaeobacter portensis sp. nov., a tropodithietic acid producing bacterium isolated from a German harbor.</title>
        <authorList>
            <person name="Freese H.M."/>
            <person name="Bunk B."/>
            <person name="Breider S."/>
            <person name="Brinkhoff T."/>
        </authorList>
    </citation>
    <scope>NUCLEOTIDE SEQUENCE [LARGE SCALE GENOMIC DNA]</scope>
    <source>
        <strain evidence="9">P97</strain>
    </source>
</reference>
<keyword evidence="9" id="KW-1185">Reference proteome</keyword>
<evidence type="ECO:0000256" key="5">
    <source>
        <dbReference type="ARBA" id="ARBA00023136"/>
    </source>
</evidence>
<dbReference type="STRING" id="1844006.PhaeoP97_01623"/>
<feature type="transmembrane region" description="Helical" evidence="6">
    <location>
        <begin position="286"/>
        <end position="305"/>
    </location>
</feature>
<evidence type="ECO:0000313" key="9">
    <source>
        <dbReference type="Proteomes" id="UP000183859"/>
    </source>
</evidence>
<dbReference type="PANTHER" id="PTHR30287:SF2">
    <property type="entry name" value="BLL1001 PROTEIN"/>
    <property type="match status" value="1"/>
</dbReference>
<feature type="transmembrane region" description="Helical" evidence="6">
    <location>
        <begin position="737"/>
        <end position="761"/>
    </location>
</feature>
<dbReference type="RefSeq" id="WP_072504634.1">
    <property type="nucleotide sequence ID" value="NZ_CP016364.1"/>
</dbReference>
<feature type="domain" description="ABC3 transporter permease C-terminal" evidence="7">
    <location>
        <begin position="246"/>
        <end position="355"/>
    </location>
</feature>
<feature type="transmembrane region" description="Helical" evidence="6">
    <location>
        <begin position="461"/>
        <end position="481"/>
    </location>
</feature>
<feature type="domain" description="ABC3 transporter permease C-terminal" evidence="7">
    <location>
        <begin position="691"/>
        <end position="808"/>
    </location>
</feature>
<feature type="transmembrane region" description="Helical" evidence="6">
    <location>
        <begin position="244"/>
        <end position="265"/>
    </location>
</feature>
<protein>
    <submittedName>
        <fullName evidence="8">Putative lipoprotein transport protein</fullName>
    </submittedName>
</protein>
<feature type="transmembrane region" description="Helical" evidence="6">
    <location>
        <begin position="682"/>
        <end position="702"/>
    </location>
</feature>
<feature type="transmembrane region" description="Helical" evidence="6">
    <location>
        <begin position="781"/>
        <end position="798"/>
    </location>
</feature>
<dbReference type="KEGG" id="php:PhaeoP97_01623"/>
<dbReference type="OrthoDB" id="343744at2"/>
<evidence type="ECO:0000259" key="7">
    <source>
        <dbReference type="Pfam" id="PF02687"/>
    </source>
</evidence>
<feature type="transmembrane region" description="Helical" evidence="6">
    <location>
        <begin position="343"/>
        <end position="364"/>
    </location>
</feature>
<evidence type="ECO:0000313" key="8">
    <source>
        <dbReference type="EMBL" id="APG47041.1"/>
    </source>
</evidence>
<feature type="transmembrane region" description="Helical" evidence="6">
    <location>
        <begin position="390"/>
        <end position="409"/>
    </location>
</feature>
<evidence type="ECO:0000256" key="3">
    <source>
        <dbReference type="ARBA" id="ARBA00022692"/>
    </source>
</evidence>
<keyword evidence="4 6" id="KW-1133">Transmembrane helix</keyword>
<dbReference type="PANTHER" id="PTHR30287">
    <property type="entry name" value="MEMBRANE COMPONENT OF PREDICTED ABC SUPERFAMILY METABOLITE UPTAKE TRANSPORTER"/>
    <property type="match status" value="1"/>
</dbReference>
<gene>
    <name evidence="8" type="ORF">PhaeoP97_01623</name>
</gene>
<name>A0A1L3I4K1_9RHOB</name>
<dbReference type="GO" id="GO:0005886">
    <property type="term" value="C:plasma membrane"/>
    <property type="evidence" value="ECO:0007669"/>
    <property type="project" value="UniProtKB-SubCell"/>
</dbReference>
<keyword evidence="5 6" id="KW-0472">Membrane</keyword>